<feature type="domain" description="Gfo/Idh/MocA-like oxidoreductase N-terminal" evidence="1">
    <location>
        <begin position="1"/>
        <end position="115"/>
    </location>
</feature>
<proteinExistence type="predicted"/>
<gene>
    <name evidence="3" type="ORF">SAMN05216447_10296</name>
</gene>
<dbReference type="InterPro" id="IPR000683">
    <property type="entry name" value="Gfo/Idh/MocA-like_OxRdtase_N"/>
</dbReference>
<dbReference type="EMBL" id="FNWT01000002">
    <property type="protein sequence ID" value="SEH42615.1"/>
    <property type="molecule type" value="Genomic_DNA"/>
</dbReference>
<dbReference type="PANTHER" id="PTHR43054">
    <property type="match status" value="1"/>
</dbReference>
<evidence type="ECO:0000259" key="2">
    <source>
        <dbReference type="Pfam" id="PF22725"/>
    </source>
</evidence>
<dbReference type="Gene3D" id="3.40.50.720">
    <property type="entry name" value="NAD(P)-binding Rossmann-like Domain"/>
    <property type="match status" value="1"/>
</dbReference>
<dbReference type="Gene3D" id="3.30.360.10">
    <property type="entry name" value="Dihydrodipicolinate Reductase, domain 2"/>
    <property type="match status" value="1"/>
</dbReference>
<accession>A0A1H6I8G4</accession>
<evidence type="ECO:0000259" key="1">
    <source>
        <dbReference type="Pfam" id="PF01408"/>
    </source>
</evidence>
<feature type="domain" description="GFO/IDH/MocA-like oxidoreductase" evidence="2">
    <location>
        <begin position="135"/>
        <end position="243"/>
    </location>
</feature>
<dbReference type="Pfam" id="PF01408">
    <property type="entry name" value="GFO_IDH_MocA"/>
    <property type="match status" value="1"/>
</dbReference>
<sequence length="324" mass="35272">MKVAVVGTGMIVRMVGPHLASWGWEVSDVAGTSLQKAQAVTQELGGEPHVDLGRMLALTCAEVVYVATPNHLHHEHVLRCLRAGKSVIVEKPLASNAREAEDLAREARERGLFLWEATTVYHQPNFKALRELLPRIGSVRLALLNYSQYSSRYDAFRRGEVLPVFDPKKSGGALMDLGLYCLAFAVGLFGEPSGVRYEANVQRGIDTSGVALLDYGDFKAVCACAKDSAAPLVQTIQGDDGYLSLRTPPSQVGPVTLCLNDGREETVDRNPQIQWESEFLEFAEDYAAGNAGLSRSREALELSLAVSRVQTRARQSAGIVFPAD</sequence>
<reference evidence="3 4" key="1">
    <citation type="submission" date="2016-10" db="EMBL/GenBank/DDBJ databases">
        <authorList>
            <person name="Varghese N."/>
            <person name="Submissions S."/>
        </authorList>
    </citation>
    <scope>NUCLEOTIDE SEQUENCE [LARGE SCALE GENOMIC DNA]</scope>
    <source>
        <strain evidence="3 4">WCP15</strain>
    </source>
</reference>
<organism evidence="3 4">
    <name type="scientific">Parafannyhessea umbonata</name>
    <dbReference type="NCBI Taxonomy" id="604330"/>
    <lineage>
        <taxon>Bacteria</taxon>
        <taxon>Bacillati</taxon>
        <taxon>Actinomycetota</taxon>
        <taxon>Coriobacteriia</taxon>
        <taxon>Coriobacteriales</taxon>
        <taxon>Atopobiaceae</taxon>
        <taxon>Parafannyhessea</taxon>
    </lineage>
</organism>
<dbReference type="InterPro" id="IPR036291">
    <property type="entry name" value="NAD(P)-bd_dom_sf"/>
</dbReference>
<evidence type="ECO:0000313" key="4">
    <source>
        <dbReference type="Proteomes" id="UP000199135"/>
    </source>
</evidence>
<evidence type="ECO:0000313" key="3">
    <source>
        <dbReference type="EMBL" id="SEH42615.1"/>
    </source>
</evidence>
<dbReference type="Pfam" id="PF22725">
    <property type="entry name" value="GFO_IDH_MocA_C3"/>
    <property type="match status" value="1"/>
</dbReference>
<dbReference type="Proteomes" id="UP000199135">
    <property type="component" value="Unassembled WGS sequence"/>
</dbReference>
<keyword evidence="4" id="KW-1185">Reference proteome</keyword>
<dbReference type="RefSeq" id="WP_078686982.1">
    <property type="nucleotide sequence ID" value="NZ_FNWT01000002.1"/>
</dbReference>
<comment type="caution">
    <text evidence="3">The sequence shown here is derived from an EMBL/GenBank/DDBJ whole genome shotgun (WGS) entry which is preliminary data.</text>
</comment>
<dbReference type="PANTHER" id="PTHR43054:SF1">
    <property type="entry name" value="SCYLLO-INOSITOL 2-DEHYDROGENASE (NADP(+)) IOLU"/>
    <property type="match status" value="1"/>
</dbReference>
<protein>
    <submittedName>
        <fullName evidence="3">Predicted dehydrogenase</fullName>
    </submittedName>
</protein>
<name>A0A1H6I8G4_9ACTN</name>
<dbReference type="SUPFAM" id="SSF55347">
    <property type="entry name" value="Glyceraldehyde-3-phosphate dehydrogenase-like, C-terminal domain"/>
    <property type="match status" value="1"/>
</dbReference>
<dbReference type="SUPFAM" id="SSF51735">
    <property type="entry name" value="NAD(P)-binding Rossmann-fold domains"/>
    <property type="match status" value="1"/>
</dbReference>
<dbReference type="InterPro" id="IPR055170">
    <property type="entry name" value="GFO_IDH_MocA-like_dom"/>
</dbReference>